<evidence type="ECO:0000313" key="2">
    <source>
        <dbReference type="EMBL" id="PAA80929.1"/>
    </source>
</evidence>
<feature type="domain" description="DM2" evidence="1">
    <location>
        <begin position="1"/>
        <end position="72"/>
    </location>
</feature>
<dbReference type="STRING" id="282301.A0A267G6J4"/>
<dbReference type="InterPro" id="IPR019835">
    <property type="entry name" value="SWIB_domain"/>
</dbReference>
<reference evidence="2 3" key="1">
    <citation type="submission" date="2017-06" db="EMBL/GenBank/DDBJ databases">
        <title>A platform for efficient transgenesis in Macrostomum lignano, a flatworm model organism for stem cell research.</title>
        <authorList>
            <person name="Berezikov E."/>
        </authorList>
    </citation>
    <scope>NUCLEOTIDE SEQUENCE [LARGE SCALE GENOMIC DNA]</scope>
    <source>
        <strain evidence="2">DV1</strain>
        <tissue evidence="2">Whole organism</tissue>
    </source>
</reference>
<proteinExistence type="predicted"/>
<accession>A0A267G6J4</accession>
<dbReference type="Pfam" id="PF02201">
    <property type="entry name" value="SWIB"/>
    <property type="match status" value="1"/>
</dbReference>
<dbReference type="Gene3D" id="1.10.245.10">
    <property type="entry name" value="SWIB/MDM2 domain"/>
    <property type="match status" value="1"/>
</dbReference>
<protein>
    <recommendedName>
        <fullName evidence="1">DM2 domain-containing protein</fullName>
    </recommendedName>
</protein>
<dbReference type="SMART" id="SM00151">
    <property type="entry name" value="SWIB"/>
    <property type="match status" value="1"/>
</dbReference>
<dbReference type="SUPFAM" id="SSF47592">
    <property type="entry name" value="SWIB/MDM2 domain"/>
    <property type="match status" value="1"/>
</dbReference>
<dbReference type="EMBL" id="NIVC01000558">
    <property type="protein sequence ID" value="PAA80929.1"/>
    <property type="molecule type" value="Genomic_DNA"/>
</dbReference>
<dbReference type="InterPro" id="IPR003121">
    <property type="entry name" value="SWIB_MDM2_domain"/>
</dbReference>
<name>A0A267G6J4_9PLAT</name>
<dbReference type="PROSITE" id="PS51925">
    <property type="entry name" value="SWIB_MDM2"/>
    <property type="match status" value="1"/>
</dbReference>
<organism evidence="2 3">
    <name type="scientific">Macrostomum lignano</name>
    <dbReference type="NCBI Taxonomy" id="282301"/>
    <lineage>
        <taxon>Eukaryota</taxon>
        <taxon>Metazoa</taxon>
        <taxon>Spiralia</taxon>
        <taxon>Lophotrochozoa</taxon>
        <taxon>Platyhelminthes</taxon>
        <taxon>Rhabditophora</taxon>
        <taxon>Macrostomorpha</taxon>
        <taxon>Macrostomida</taxon>
        <taxon>Macrostomidae</taxon>
        <taxon>Macrostomum</taxon>
    </lineage>
</organism>
<dbReference type="PANTHER" id="PTHR13844">
    <property type="entry name" value="SWI/SNF-RELATED MATRIX-ASSOCIATED ACTIN-DEPENDENT REGULATOR OF CHROMATIN SUBFAMILY D"/>
    <property type="match status" value="1"/>
</dbReference>
<dbReference type="CDD" id="cd10567">
    <property type="entry name" value="SWIB-MDM2_like"/>
    <property type="match status" value="1"/>
</dbReference>
<gene>
    <name evidence="2" type="ORF">BOX15_Mlig026110g1</name>
</gene>
<sequence>MRGTPLGTMRHNQFSFITHVVKRLWDIAKEREMFDPKNKQFVICDAEFEQLFGKKRLRMFALMKYLKNHVKNVD</sequence>
<evidence type="ECO:0000313" key="3">
    <source>
        <dbReference type="Proteomes" id="UP000215902"/>
    </source>
</evidence>
<dbReference type="AlphaFoldDB" id="A0A267G6J4"/>
<evidence type="ECO:0000259" key="1">
    <source>
        <dbReference type="PROSITE" id="PS51925"/>
    </source>
</evidence>
<comment type="caution">
    <text evidence="2">The sequence shown here is derived from an EMBL/GenBank/DDBJ whole genome shotgun (WGS) entry which is preliminary data.</text>
</comment>
<dbReference type="OrthoDB" id="10251073at2759"/>
<dbReference type="Proteomes" id="UP000215902">
    <property type="component" value="Unassembled WGS sequence"/>
</dbReference>
<dbReference type="InterPro" id="IPR036885">
    <property type="entry name" value="SWIB_MDM2_dom_sf"/>
</dbReference>
<keyword evidence="3" id="KW-1185">Reference proteome</keyword>